<dbReference type="Proteomes" id="UP001314170">
    <property type="component" value="Unassembled WGS sequence"/>
</dbReference>
<gene>
    <name evidence="2" type="ORF">DCAF_LOCUS25475</name>
</gene>
<comment type="caution">
    <text evidence="2">The sequence shown here is derived from an EMBL/GenBank/DDBJ whole genome shotgun (WGS) entry which is preliminary data.</text>
</comment>
<protein>
    <submittedName>
        <fullName evidence="2">Uncharacterized protein</fullName>
    </submittedName>
</protein>
<proteinExistence type="predicted"/>
<sequence>MDCRFPYLEGCFEEIMDRLDALGIDANRNQIDDGPRSREDVARGKTVNGPAPDVHGCRQQFYDNDSDEDEYFEEPMLRRVDRGRHNYRDRENNGFGLKVDIPYFNGNLNKCHRGMKTVYEYESDFMRLAETNELREIEGQQVARGPSNEDFIRGLKYGSKGQTNIARKGKLDYSRRSYSGDNYKASSDKNKAIQISPTHHERRMEEKATG</sequence>
<reference evidence="2 3" key="1">
    <citation type="submission" date="2024-01" db="EMBL/GenBank/DDBJ databases">
        <authorList>
            <person name="Waweru B."/>
        </authorList>
    </citation>
    <scope>NUCLEOTIDE SEQUENCE [LARGE SCALE GENOMIC DNA]</scope>
</reference>
<evidence type="ECO:0000256" key="1">
    <source>
        <dbReference type="SAM" id="MobiDB-lite"/>
    </source>
</evidence>
<organism evidence="2 3">
    <name type="scientific">Dovyalis caffra</name>
    <dbReference type="NCBI Taxonomy" id="77055"/>
    <lineage>
        <taxon>Eukaryota</taxon>
        <taxon>Viridiplantae</taxon>
        <taxon>Streptophyta</taxon>
        <taxon>Embryophyta</taxon>
        <taxon>Tracheophyta</taxon>
        <taxon>Spermatophyta</taxon>
        <taxon>Magnoliopsida</taxon>
        <taxon>eudicotyledons</taxon>
        <taxon>Gunneridae</taxon>
        <taxon>Pentapetalae</taxon>
        <taxon>rosids</taxon>
        <taxon>fabids</taxon>
        <taxon>Malpighiales</taxon>
        <taxon>Salicaceae</taxon>
        <taxon>Flacourtieae</taxon>
        <taxon>Dovyalis</taxon>
    </lineage>
</organism>
<feature type="region of interest" description="Disordered" evidence="1">
    <location>
        <begin position="27"/>
        <end position="55"/>
    </location>
</feature>
<accession>A0AAV1SMZ0</accession>
<dbReference type="AlphaFoldDB" id="A0AAV1SMZ0"/>
<evidence type="ECO:0000313" key="2">
    <source>
        <dbReference type="EMBL" id="CAK7355058.1"/>
    </source>
</evidence>
<keyword evidence="3" id="KW-1185">Reference proteome</keyword>
<name>A0AAV1SMZ0_9ROSI</name>
<dbReference type="EMBL" id="CAWUPB010001195">
    <property type="protein sequence ID" value="CAK7355058.1"/>
    <property type="molecule type" value="Genomic_DNA"/>
</dbReference>
<feature type="region of interest" description="Disordered" evidence="1">
    <location>
        <begin position="172"/>
        <end position="210"/>
    </location>
</feature>
<feature type="compositionally biased region" description="Basic and acidic residues" evidence="1">
    <location>
        <begin position="198"/>
        <end position="210"/>
    </location>
</feature>
<feature type="compositionally biased region" description="Basic and acidic residues" evidence="1">
    <location>
        <begin position="30"/>
        <end position="43"/>
    </location>
</feature>
<evidence type="ECO:0000313" key="3">
    <source>
        <dbReference type="Proteomes" id="UP001314170"/>
    </source>
</evidence>